<gene>
    <name evidence="1" type="ORF">MJO28_006154</name>
</gene>
<organism evidence="1 2">
    <name type="scientific">Puccinia striiformis f. sp. tritici</name>
    <dbReference type="NCBI Taxonomy" id="168172"/>
    <lineage>
        <taxon>Eukaryota</taxon>
        <taxon>Fungi</taxon>
        <taxon>Dikarya</taxon>
        <taxon>Basidiomycota</taxon>
        <taxon>Pucciniomycotina</taxon>
        <taxon>Pucciniomycetes</taxon>
        <taxon>Pucciniales</taxon>
        <taxon>Pucciniaceae</taxon>
        <taxon>Puccinia</taxon>
    </lineage>
</organism>
<dbReference type="EMBL" id="CM045870">
    <property type="protein sequence ID" value="KAI7953607.1"/>
    <property type="molecule type" value="Genomic_DNA"/>
</dbReference>
<reference evidence="2" key="2">
    <citation type="journal article" date="2018" name="Mol. Plant Microbe Interact.">
        <title>Genome sequence resources for the wheat stripe rust pathogen (Puccinia striiformis f. sp. tritici) and the barley stripe rust pathogen (Puccinia striiformis f. sp. hordei).</title>
        <authorList>
            <person name="Xia C."/>
            <person name="Wang M."/>
            <person name="Yin C."/>
            <person name="Cornejo O.E."/>
            <person name="Hulbert S.H."/>
            <person name="Chen X."/>
        </authorList>
    </citation>
    <scope>NUCLEOTIDE SEQUENCE [LARGE SCALE GENOMIC DNA]</scope>
    <source>
        <strain evidence="2">93-210</strain>
    </source>
</reference>
<keyword evidence="2" id="KW-1185">Reference proteome</keyword>
<accession>A0ACC0EHV1</accession>
<comment type="caution">
    <text evidence="1">The sequence shown here is derived from an EMBL/GenBank/DDBJ whole genome shotgun (WGS) entry which is preliminary data.</text>
</comment>
<reference evidence="1 2" key="3">
    <citation type="journal article" date="2022" name="Microbiol. Spectr.">
        <title>Folding features and dynamics of 3D genome architecture in plant fungal pathogens.</title>
        <authorList>
            <person name="Xia C."/>
        </authorList>
    </citation>
    <scope>NUCLEOTIDE SEQUENCE [LARGE SCALE GENOMIC DNA]</scope>
    <source>
        <strain evidence="1 2">93-210</strain>
    </source>
</reference>
<evidence type="ECO:0000313" key="2">
    <source>
        <dbReference type="Proteomes" id="UP001060170"/>
    </source>
</evidence>
<reference evidence="2" key="1">
    <citation type="journal article" date="2018" name="BMC Genomics">
        <title>Genomic insights into host adaptation between the wheat stripe rust pathogen (Puccinia striiformis f. sp. tritici) and the barley stripe rust pathogen (Puccinia striiformis f. sp. hordei).</title>
        <authorList>
            <person name="Xia C."/>
            <person name="Wang M."/>
            <person name="Yin C."/>
            <person name="Cornejo O.E."/>
            <person name="Hulbert S.H."/>
            <person name="Chen X."/>
        </authorList>
    </citation>
    <scope>NUCLEOTIDE SEQUENCE [LARGE SCALE GENOMIC DNA]</scope>
    <source>
        <strain evidence="2">93-210</strain>
    </source>
</reference>
<protein>
    <submittedName>
        <fullName evidence="1">Uncharacterized protein</fullName>
    </submittedName>
</protein>
<evidence type="ECO:0000313" key="1">
    <source>
        <dbReference type="EMBL" id="KAI7953607.1"/>
    </source>
</evidence>
<sequence>MSTLIFLLANELSAVTIPRPSAREAFSELLGESKGLGIAPSPTDRLPLQLLDPAVVMSQLFLGPEGLTEVKLDRLDRERLQRQTLSAIIKIEQSTSRRPILLDAQIFCACDHLRNTRSSSVVTQLRTFLKVLNSLVLDDKADIFKLDYTSFTLTGPNEAGDSRSFGLSAVEFPEFESIESPLAPQLNNHPSTIPNFNSDGASVSPFSSCCSPSPSWQPYSHA</sequence>
<proteinExistence type="predicted"/>
<name>A0ACC0EHV1_9BASI</name>
<dbReference type="Proteomes" id="UP001060170">
    <property type="component" value="Chromosome 6"/>
</dbReference>